<keyword evidence="1" id="KW-0813">Transport</keyword>
<keyword evidence="10" id="KW-1185">Reference proteome</keyword>
<reference evidence="9 10" key="1">
    <citation type="submission" date="2020-07" db="EMBL/GenBank/DDBJ databases">
        <title>Transfer of Campylobacter canadensis to the novel genus Avispirillum gen. nov., that also includes two novel species recovered from migratory waterfowl: Avispirillum anseris sp. nov. and Avispirillum brantae sp. nov.</title>
        <authorList>
            <person name="Miller W.G."/>
            <person name="Chapman M.H."/>
            <person name="Yee E."/>
            <person name="Inglis G.D."/>
        </authorList>
    </citation>
    <scope>NUCLEOTIDE SEQUENCE [LARGE SCALE GENOMIC DNA]</scope>
    <source>
        <strain evidence="9 10">L283</strain>
    </source>
</reference>
<evidence type="ECO:0000256" key="5">
    <source>
        <dbReference type="ARBA" id="ARBA00023004"/>
    </source>
</evidence>
<evidence type="ECO:0000313" key="10">
    <source>
        <dbReference type="Proteomes" id="UP000786183"/>
    </source>
</evidence>
<dbReference type="InterPro" id="IPR008168">
    <property type="entry name" value="Cyt_C_IC"/>
</dbReference>
<evidence type="ECO:0000256" key="1">
    <source>
        <dbReference type="ARBA" id="ARBA00022448"/>
    </source>
</evidence>
<dbReference type="SUPFAM" id="SSF46626">
    <property type="entry name" value="Cytochrome c"/>
    <property type="match status" value="1"/>
</dbReference>
<sequence length="101" mass="10599">MKKIIYSCLVASMLASGAYAADGATLFKKCIACHGKDASKVPPGGEVASVTLSEQEIVEALKGYRAKTFGGKAKKTMEIQAAKLSDDDINALAAYIVSLKK</sequence>
<comment type="caution">
    <text evidence="9">The sequence shown here is derived from an EMBL/GenBank/DDBJ whole genome shotgun (WGS) entry which is preliminary data.</text>
</comment>
<dbReference type="PROSITE" id="PS51007">
    <property type="entry name" value="CYTC"/>
    <property type="match status" value="1"/>
</dbReference>
<dbReference type="EMBL" id="JACGBB010000001">
    <property type="protein sequence ID" value="MBZ7986622.1"/>
    <property type="molecule type" value="Genomic_DNA"/>
</dbReference>
<gene>
    <name evidence="9" type="ORF">AVCANL283_00650</name>
</gene>
<evidence type="ECO:0000256" key="4">
    <source>
        <dbReference type="ARBA" id="ARBA00022982"/>
    </source>
</evidence>
<keyword evidence="3 6" id="KW-0479">Metal-binding</keyword>
<evidence type="ECO:0000256" key="2">
    <source>
        <dbReference type="ARBA" id="ARBA00022617"/>
    </source>
</evidence>
<protein>
    <submittedName>
        <fullName evidence="9">C-type cytochrome</fullName>
    </submittedName>
</protein>
<feature type="domain" description="Cytochrome c" evidence="8">
    <location>
        <begin position="18"/>
        <end position="100"/>
    </location>
</feature>
<name>A0ABS7WQK8_9BACT</name>
<dbReference type="InterPro" id="IPR050597">
    <property type="entry name" value="Cytochrome_c_Oxidase_Subunit"/>
</dbReference>
<dbReference type="Gene3D" id="1.10.760.10">
    <property type="entry name" value="Cytochrome c-like domain"/>
    <property type="match status" value="1"/>
</dbReference>
<evidence type="ECO:0000259" key="8">
    <source>
        <dbReference type="PROSITE" id="PS51007"/>
    </source>
</evidence>
<keyword evidence="4" id="KW-0249">Electron transport</keyword>
<evidence type="ECO:0000313" key="9">
    <source>
        <dbReference type="EMBL" id="MBZ7986622.1"/>
    </source>
</evidence>
<keyword evidence="5 6" id="KW-0408">Iron</keyword>
<feature type="signal peptide" evidence="7">
    <location>
        <begin position="1"/>
        <end position="20"/>
    </location>
</feature>
<dbReference type="InterPro" id="IPR009056">
    <property type="entry name" value="Cyt_c-like_dom"/>
</dbReference>
<dbReference type="PANTHER" id="PTHR33751">
    <property type="entry name" value="CBB3-TYPE CYTOCHROME C OXIDASE SUBUNIT FIXP"/>
    <property type="match status" value="1"/>
</dbReference>
<accession>A0ABS7WQK8</accession>
<evidence type="ECO:0000256" key="3">
    <source>
        <dbReference type="ARBA" id="ARBA00022723"/>
    </source>
</evidence>
<organism evidence="9 10">
    <name type="scientific">Campylobacter canadensis</name>
    <dbReference type="NCBI Taxonomy" id="449520"/>
    <lineage>
        <taxon>Bacteria</taxon>
        <taxon>Pseudomonadati</taxon>
        <taxon>Campylobacterota</taxon>
        <taxon>Epsilonproteobacteria</taxon>
        <taxon>Campylobacterales</taxon>
        <taxon>Campylobacteraceae</taxon>
        <taxon>Campylobacter</taxon>
    </lineage>
</organism>
<dbReference type="PANTHER" id="PTHR33751:SF1">
    <property type="entry name" value="CBB3-TYPE CYTOCHROME C OXIDASE SUBUNIT FIXP"/>
    <property type="match status" value="1"/>
</dbReference>
<dbReference type="Proteomes" id="UP000786183">
    <property type="component" value="Unassembled WGS sequence"/>
</dbReference>
<dbReference type="PRINTS" id="PR00605">
    <property type="entry name" value="CYTCHROMECIC"/>
</dbReference>
<dbReference type="RefSeq" id="WP_172232432.1">
    <property type="nucleotide sequence ID" value="NZ_CP035946.1"/>
</dbReference>
<proteinExistence type="predicted"/>
<keyword evidence="2 6" id="KW-0349">Heme</keyword>
<evidence type="ECO:0000256" key="7">
    <source>
        <dbReference type="SAM" id="SignalP"/>
    </source>
</evidence>
<feature type="chain" id="PRO_5045090142" evidence="7">
    <location>
        <begin position="21"/>
        <end position="101"/>
    </location>
</feature>
<dbReference type="Pfam" id="PF00034">
    <property type="entry name" value="Cytochrom_C"/>
    <property type="match status" value="1"/>
</dbReference>
<keyword evidence="7" id="KW-0732">Signal</keyword>
<dbReference type="InterPro" id="IPR036909">
    <property type="entry name" value="Cyt_c-like_dom_sf"/>
</dbReference>
<evidence type="ECO:0000256" key="6">
    <source>
        <dbReference type="PROSITE-ProRule" id="PRU00433"/>
    </source>
</evidence>